<dbReference type="Gene3D" id="3.10.20.300">
    <property type="entry name" value="mk0293 like domain"/>
    <property type="match status" value="1"/>
</dbReference>
<dbReference type="InterPro" id="IPR002822">
    <property type="entry name" value="Ni_insertion"/>
</dbReference>
<dbReference type="PANTHER" id="PTHR36566">
    <property type="entry name" value="NICKEL INSERTION PROTEIN-RELATED"/>
    <property type="match status" value="1"/>
</dbReference>
<reference evidence="4" key="1">
    <citation type="journal article" date="2019" name="Int. J. Syst. Evol. Microbiol.">
        <title>The Global Catalogue of Microorganisms (GCM) 10K type strain sequencing project: providing services to taxonomists for standard genome sequencing and annotation.</title>
        <authorList>
            <consortium name="The Broad Institute Genomics Platform"/>
            <consortium name="The Broad Institute Genome Sequencing Center for Infectious Disease"/>
            <person name="Wu L."/>
            <person name="Ma J."/>
        </authorList>
    </citation>
    <scope>NUCLEOTIDE SEQUENCE [LARGE SCALE GENOMIC DNA]</scope>
    <source>
        <strain evidence="4">CCM 8933</strain>
    </source>
</reference>
<comment type="catalytic activity">
    <reaction evidence="2">
        <text>Ni(II)-pyridinium-3,5-bisthiocarboxylate mononucleotide = pyridinium-3,5-bisthiocarboxylate mononucleotide + Ni(2+)</text>
        <dbReference type="Rhea" id="RHEA:54784"/>
        <dbReference type="ChEBI" id="CHEBI:49786"/>
        <dbReference type="ChEBI" id="CHEBI:137372"/>
        <dbReference type="ChEBI" id="CHEBI:137373"/>
        <dbReference type="EC" id="4.99.1.12"/>
    </reaction>
</comment>
<dbReference type="NCBIfam" id="TIGR00299">
    <property type="entry name" value="nickel pincer cofactor biosynthesis protein LarC"/>
    <property type="match status" value="1"/>
</dbReference>
<evidence type="ECO:0000313" key="3">
    <source>
        <dbReference type="EMBL" id="MFC6179702.1"/>
    </source>
</evidence>
<dbReference type="RefSeq" id="WP_137628262.1">
    <property type="nucleotide sequence ID" value="NZ_BJDJ01000007.1"/>
</dbReference>
<dbReference type="HAMAP" id="MF_01074">
    <property type="entry name" value="LarC"/>
    <property type="match status" value="1"/>
</dbReference>
<dbReference type="Pfam" id="PF01969">
    <property type="entry name" value="Ni_insertion"/>
    <property type="match status" value="1"/>
</dbReference>
<name>A0ABW1RX05_9LACO</name>
<comment type="similarity">
    <text evidence="2">Belongs to the LarC family.</text>
</comment>
<dbReference type="GO" id="GO:0016829">
    <property type="term" value="F:lyase activity"/>
    <property type="evidence" value="ECO:0007669"/>
    <property type="project" value="UniProtKB-KW"/>
</dbReference>
<comment type="function">
    <text evidence="2">Involved in the biosynthesis of a nickel-pincer cofactor ((SCS)Ni(II) pincer complex). Binds Ni(2+), and functions in nickel delivery to pyridinium-3,5-bisthiocarboxylic acid mononucleotide (P2TMN), to form the mature cofactor. Is thus probably required for the activation of nickel-pincer cofactor-dependent enzymes.</text>
</comment>
<gene>
    <name evidence="2 3" type="primary">larC</name>
    <name evidence="3" type="ORF">ACFP5Y_00330</name>
</gene>
<protein>
    <recommendedName>
        <fullName evidence="2">Pyridinium-3,5-bisthiocarboxylic acid mononucleotide nickel insertion protein</fullName>
        <shortName evidence="2">P2TMN nickel insertion protein</shortName>
        <ecNumber evidence="2">4.99.1.12</ecNumber>
    </recommendedName>
    <alternativeName>
        <fullName evidence="2">Nickel-pincer cofactor biosynthesis protein LarC</fullName>
    </alternativeName>
</protein>
<keyword evidence="1 2" id="KW-0533">Nickel</keyword>
<evidence type="ECO:0000256" key="2">
    <source>
        <dbReference type="HAMAP-Rule" id="MF_01074"/>
    </source>
</evidence>
<evidence type="ECO:0000256" key="1">
    <source>
        <dbReference type="ARBA" id="ARBA00022596"/>
    </source>
</evidence>
<accession>A0ABW1RX05</accession>
<dbReference type="Proteomes" id="UP001596282">
    <property type="component" value="Unassembled WGS sequence"/>
</dbReference>
<dbReference type="EMBL" id="JBHSSC010000004">
    <property type="protein sequence ID" value="MFC6179702.1"/>
    <property type="molecule type" value="Genomic_DNA"/>
</dbReference>
<proteinExistence type="inferred from homology"/>
<keyword evidence="4" id="KW-1185">Reference proteome</keyword>
<dbReference type="Gene3D" id="3.30.70.1380">
    <property type="entry name" value="Transcriptional regulatory protein pf0864 domain like"/>
    <property type="match status" value="1"/>
</dbReference>
<dbReference type="EC" id="4.99.1.12" evidence="2"/>
<dbReference type="PANTHER" id="PTHR36566:SF1">
    <property type="entry name" value="PYRIDINIUM-3,5-BISTHIOCARBOXYLIC ACID MONONUCLEOTIDE NICKEL INSERTION PROTEIN"/>
    <property type="match status" value="1"/>
</dbReference>
<comment type="caution">
    <text evidence="3">The sequence shown here is derived from an EMBL/GenBank/DDBJ whole genome shotgun (WGS) entry which is preliminary data.</text>
</comment>
<keyword evidence="2 3" id="KW-0456">Lyase</keyword>
<organism evidence="3 4">
    <name type="scientific">Lactiplantibacillus daowaiensis</name>
    <dbReference type="NCBI Taxonomy" id="2559918"/>
    <lineage>
        <taxon>Bacteria</taxon>
        <taxon>Bacillati</taxon>
        <taxon>Bacillota</taxon>
        <taxon>Bacilli</taxon>
        <taxon>Lactobacillales</taxon>
        <taxon>Lactobacillaceae</taxon>
        <taxon>Lactiplantibacillus</taxon>
    </lineage>
</organism>
<sequence length="416" mass="45737">MRGLYLEPFSGISGDMLIGALLDLGLDFDQFKAELAKLNVTGYHLVAEKTAASNIYGTSFDVLLDQGTKDTGFHEAHQHDHHHHARHLSDILALIDASDLKPQVKTNAKAIFNEIGRAEGYVHHVPMSEVHFHEVGALDSIVDIVGCCVAIDLLGIETIKSAPLSDGQGFINVAHGQMPVPVPAVAQMLVDSQVPFKQREDVQTELVTPTGMGFVKTMVSEFGRLTTANHIKKVGYGFGKRQTGSFNALRVMLFENAVSSQTVRTTNDQVTLIETNLDNQTGEGLGFAMQQLLAAGALDVFLTPIQMKKNRPAQKLSVLVTPSQVDAMAQKLFQLTTAKGLRYQTLNRKIMQRHFETIATAYGPLKIKIAQYGAVIKRTPEYDDCAQIASQRGLSLEAVYRTVQQAIQQHFEEEIK</sequence>
<evidence type="ECO:0000313" key="4">
    <source>
        <dbReference type="Proteomes" id="UP001596282"/>
    </source>
</evidence>